<organism evidence="5 6">
    <name type="scientific">Labeo rohita</name>
    <name type="common">Indian major carp</name>
    <name type="synonym">Cyprinus rohita</name>
    <dbReference type="NCBI Taxonomy" id="84645"/>
    <lineage>
        <taxon>Eukaryota</taxon>
        <taxon>Metazoa</taxon>
        <taxon>Chordata</taxon>
        <taxon>Craniata</taxon>
        <taxon>Vertebrata</taxon>
        <taxon>Euteleostomi</taxon>
        <taxon>Actinopterygii</taxon>
        <taxon>Neopterygii</taxon>
        <taxon>Teleostei</taxon>
        <taxon>Ostariophysi</taxon>
        <taxon>Cypriniformes</taxon>
        <taxon>Cyprinidae</taxon>
        <taxon>Labeoninae</taxon>
        <taxon>Labeonini</taxon>
        <taxon>Labeo</taxon>
    </lineage>
</organism>
<dbReference type="AlphaFoldDB" id="A0A498M9M1"/>
<feature type="region of interest" description="Disordered" evidence="3">
    <location>
        <begin position="1"/>
        <end position="20"/>
    </location>
</feature>
<dbReference type="PROSITE" id="PS00675">
    <property type="entry name" value="SIGMA54_INTERACT_1"/>
    <property type="match status" value="1"/>
</dbReference>
<name>A0A498M9M1_LABRO</name>
<protein>
    <submittedName>
        <fullName evidence="5">Septin-like protein</fullName>
    </submittedName>
</protein>
<dbReference type="EMBL" id="QBIY01012744">
    <property type="protein sequence ID" value="RXN17481.1"/>
    <property type="molecule type" value="Genomic_DNA"/>
</dbReference>
<dbReference type="InterPro" id="IPR006703">
    <property type="entry name" value="G_AIG1"/>
</dbReference>
<evidence type="ECO:0000256" key="2">
    <source>
        <dbReference type="ARBA" id="ARBA00022741"/>
    </source>
</evidence>
<evidence type="ECO:0000256" key="3">
    <source>
        <dbReference type="SAM" id="MobiDB-lite"/>
    </source>
</evidence>
<evidence type="ECO:0000259" key="4">
    <source>
        <dbReference type="Pfam" id="PF04548"/>
    </source>
</evidence>
<evidence type="ECO:0000313" key="6">
    <source>
        <dbReference type="Proteomes" id="UP000290572"/>
    </source>
</evidence>
<evidence type="ECO:0000256" key="1">
    <source>
        <dbReference type="ARBA" id="ARBA00008535"/>
    </source>
</evidence>
<reference evidence="5 6" key="1">
    <citation type="submission" date="2018-03" db="EMBL/GenBank/DDBJ databases">
        <title>Draft genome sequence of Rohu Carp (Labeo rohita).</title>
        <authorList>
            <person name="Das P."/>
            <person name="Kushwaha B."/>
            <person name="Joshi C.G."/>
            <person name="Kumar D."/>
            <person name="Nagpure N.S."/>
            <person name="Sahoo L."/>
            <person name="Das S.P."/>
            <person name="Bit A."/>
            <person name="Patnaik S."/>
            <person name="Meher P.K."/>
            <person name="Jayasankar P."/>
            <person name="Koringa P.G."/>
            <person name="Patel N.V."/>
            <person name="Hinsu A.T."/>
            <person name="Kumar R."/>
            <person name="Pandey M."/>
            <person name="Agarwal S."/>
            <person name="Srivastava S."/>
            <person name="Singh M."/>
            <person name="Iquebal M.A."/>
            <person name="Jaiswal S."/>
            <person name="Angadi U.B."/>
            <person name="Kumar N."/>
            <person name="Raza M."/>
            <person name="Shah T.M."/>
            <person name="Rai A."/>
            <person name="Jena J.K."/>
        </authorList>
    </citation>
    <scope>NUCLEOTIDE SEQUENCE [LARGE SCALE GENOMIC DNA]</scope>
    <source>
        <strain evidence="5">DASCIFA01</strain>
        <tissue evidence="5">Testis</tissue>
    </source>
</reference>
<dbReference type="GO" id="GO:0005525">
    <property type="term" value="F:GTP binding"/>
    <property type="evidence" value="ECO:0007669"/>
    <property type="project" value="InterPro"/>
</dbReference>
<dbReference type="SUPFAM" id="SSF52540">
    <property type="entry name" value="P-loop containing nucleoside triphosphate hydrolases"/>
    <property type="match status" value="2"/>
</dbReference>
<dbReference type="STRING" id="84645.A0A498M9M1"/>
<dbReference type="PANTHER" id="PTHR32046">
    <property type="entry name" value="G DOMAIN-CONTAINING PROTEIN"/>
    <property type="match status" value="1"/>
</dbReference>
<dbReference type="InterPro" id="IPR027417">
    <property type="entry name" value="P-loop_NTPase"/>
</dbReference>
<keyword evidence="6" id="KW-1185">Reference proteome</keyword>
<dbReference type="Proteomes" id="UP000290572">
    <property type="component" value="Unassembled WGS sequence"/>
</dbReference>
<dbReference type="CDD" id="cd00882">
    <property type="entry name" value="Ras_like_GTPase"/>
    <property type="match status" value="1"/>
</dbReference>
<dbReference type="Gene3D" id="3.40.50.300">
    <property type="entry name" value="P-loop containing nucleotide triphosphate hydrolases"/>
    <property type="match status" value="1"/>
</dbReference>
<sequence>MAEIKVHHHHSDSDSSDDSFVSYHSIDPPPTFKRDGSRPVWKRPRRNATLINPGPPALYQLKTERTYIANIRRWTYGSRDTNKENKVILLVGETGAGKTTMVNTMINYLLGVKFKHNEWYEITEEKEHKGQSLSQTSEITVYEAFVEENPISLTIIDIPGYADTEGFKREREVSEDLIKLFSDGIDYIDAVCFVMKASQNRLSGKENYIFHSVLSLFGRDIENNIVFIITHSDGGDPVDALNAINTAQIHCRRDERKKPVHFLFNNQQKEKRGHAYKSEWKIGKKSIKKFLTLLSENNRKSLQMTADVLKQPKQLEACIFNQMDRITEKEFKLKELTEIMLAISPNKDKIDKSDSFKFRVNKTVKEKTRIINESWRSKNATYCTRCEENCHLRGYWWVSFGNLKGCDVMEQNYCTVCTGKCHYSEHKKENQKYVITTKQGEMSFNDLKQMCKCTSDQPEKIEEKLNSDLQEIKTQKSILLNEAYMTIMNRSKIPLKSDSYLTPQDLDFFIPRLVQEGEKERVNDLHYVRRSVEMQRNRLENQSLLGRAWDYVTN</sequence>
<proteinExistence type="inferred from homology"/>
<dbReference type="PANTHER" id="PTHR32046:SF11">
    <property type="entry name" value="IMMUNE-ASSOCIATED NUCLEOTIDE-BINDING PROTEIN 10-LIKE"/>
    <property type="match status" value="1"/>
</dbReference>
<feature type="domain" description="AIG1-type G" evidence="4">
    <location>
        <begin position="88"/>
        <end position="234"/>
    </location>
</feature>
<comment type="caution">
    <text evidence="5">The sequence shown here is derived from an EMBL/GenBank/DDBJ whole genome shotgun (WGS) entry which is preliminary data.</text>
</comment>
<evidence type="ECO:0000313" key="5">
    <source>
        <dbReference type="EMBL" id="RXN17481.1"/>
    </source>
</evidence>
<dbReference type="Pfam" id="PF04548">
    <property type="entry name" value="AIG1"/>
    <property type="match status" value="1"/>
</dbReference>
<keyword evidence="2" id="KW-0547">Nucleotide-binding</keyword>
<feature type="compositionally biased region" description="Basic residues" evidence="3">
    <location>
        <begin position="1"/>
        <end position="10"/>
    </location>
</feature>
<dbReference type="InterPro" id="IPR025662">
    <property type="entry name" value="Sigma_54_int_dom_ATP-bd_1"/>
</dbReference>
<gene>
    <name evidence="5" type="ORF">ROHU_026882</name>
</gene>
<comment type="similarity">
    <text evidence="1">Belongs to the TRAFAC class TrmE-Era-EngA-EngB-Septin-like GTPase superfamily. AIG1/Toc34/Toc159-like paraseptin GTPase family. IAN subfamily.</text>
</comment>
<accession>A0A498M9M1</accession>